<reference evidence="2 3" key="2">
    <citation type="journal article" date="2010" name="J Osaka Dent Univ">
        <title>Isolation and identification of Rothia mucilaginosa from persistent apical periodontitis lesions.</title>
        <authorList>
            <person name="Yamane K."/>
            <person name="Yoshida M."/>
            <person name="Fujihira T."/>
            <person name="Baba T."/>
            <person name="Tsuji N."/>
            <person name="Hayashi H."/>
            <person name="Sugimori C."/>
            <person name="Yamanaka T."/>
            <person name="Mashimo C."/>
            <person name="Nambu T."/>
            <person name="Kawai H."/>
            <person name="Fukushima H."/>
        </authorList>
    </citation>
    <scope>NUCLEOTIDE SEQUENCE [LARGE SCALE GENOMIC DNA]</scope>
    <source>
        <strain evidence="2 3">DY-18</strain>
    </source>
</reference>
<reference evidence="3" key="1">
    <citation type="submission" date="2009-07" db="EMBL/GenBank/DDBJ databases">
        <title>Complete genome sequence of Rothia mucilaginosa DJ.</title>
        <authorList>
            <person name="Yamane K."/>
            <person name="Nambu T."/>
            <person name="Mashimo C."/>
            <person name="Sugimori C."/>
            <person name="Yamanaka T."/>
            <person name="Leung K."/>
            <person name="Fukushima H."/>
        </authorList>
    </citation>
    <scope>NUCLEOTIDE SEQUENCE [LARGE SCALE GENOMIC DNA]</scope>
    <source>
        <strain evidence="3">DY-18</strain>
    </source>
</reference>
<feature type="transmembrane region" description="Helical" evidence="1">
    <location>
        <begin position="379"/>
        <end position="399"/>
    </location>
</feature>
<accession>D2NRA6</accession>
<dbReference type="KEGG" id="rmu:RMDY18_03500"/>
<keyword evidence="3" id="KW-1185">Reference proteome</keyword>
<keyword evidence="1" id="KW-1133">Transmembrane helix</keyword>
<dbReference type="Proteomes" id="UP000001883">
    <property type="component" value="Chromosome"/>
</dbReference>
<protein>
    <submittedName>
        <fullName evidence="2">Flavodoxin</fullName>
    </submittedName>
</protein>
<organism evidence="2 3">
    <name type="scientific">Rothia mucilaginosa (strain DY-18)</name>
    <name type="common">Stomatococcus mucilaginosus</name>
    <dbReference type="NCBI Taxonomy" id="680646"/>
    <lineage>
        <taxon>Bacteria</taxon>
        <taxon>Bacillati</taxon>
        <taxon>Actinomycetota</taxon>
        <taxon>Actinomycetes</taxon>
        <taxon>Micrococcales</taxon>
        <taxon>Micrococcaceae</taxon>
        <taxon>Rothia</taxon>
    </lineage>
</organism>
<feature type="transmembrane region" description="Helical" evidence="1">
    <location>
        <begin position="419"/>
        <end position="440"/>
    </location>
</feature>
<feature type="transmembrane region" description="Helical" evidence="1">
    <location>
        <begin position="326"/>
        <end position="346"/>
    </location>
</feature>
<keyword evidence="1" id="KW-0812">Transmembrane</keyword>
<dbReference type="AlphaFoldDB" id="D2NRA6"/>
<sequence length="555" mass="63865">MKIQEVIDEVNNTWGEEHEEKRKKIFQENIIQKPLGVFRDVSLFYLFVTFVFLVFYIFGPRVEGAPNIFSPAYVFNFPYYFFDVRAGIIASLASILLSLYVSVGKFADGAEGITGDARRAVYRHFARIVGGFVSVVLILNFWHGFLAGYFQGSSYAPKIFDPLSPGSEWIKYIVPEDIDLSRYAEIPLWILLFFAWFTLASSYMLTYNEKDILVRNALILKRVRNLNILNGQKVNDLYQMILKYIDEDSSARSLGIKGRGIPTKYSEGFVYRSNYQGFEFLFPNKEYRRRKEFRWAVYRWGIILAVCVSGAFSLKIFQFSDPKELIFLWVTCSSSVLFILLISEVVSLSDDQYLYRCIYDFNMKNTTDSKVLRREYWRFIGLQAVSGYILKAITFALGVSFGGGYLTVYLLTAHETADLIAAGFISLVFVYILSFGFYFLRLNKKGKVMFFYKSLENHSKKYLPKYIKKLQTVASGEESKISEGVSEMDQGTPKNGQKNGDGINDLYEMKEFYLIIAYIYCAVLKVDECYAKYKSDIDLGLDSIESAETKAENKS</sequence>
<feature type="transmembrane region" description="Helical" evidence="1">
    <location>
        <begin position="124"/>
        <end position="145"/>
    </location>
</feature>
<evidence type="ECO:0000313" key="2">
    <source>
        <dbReference type="EMBL" id="BAI64182.1"/>
    </source>
</evidence>
<feature type="transmembrane region" description="Helical" evidence="1">
    <location>
        <begin position="186"/>
        <end position="205"/>
    </location>
</feature>
<gene>
    <name evidence="2" type="ordered locus">RMDY18_03500</name>
</gene>
<name>D2NRA6_ROTMD</name>
<keyword evidence="1" id="KW-0472">Membrane</keyword>
<proteinExistence type="predicted"/>
<feature type="transmembrane region" description="Helical" evidence="1">
    <location>
        <begin position="41"/>
        <end position="59"/>
    </location>
</feature>
<feature type="transmembrane region" description="Helical" evidence="1">
    <location>
        <begin position="79"/>
        <end position="103"/>
    </location>
</feature>
<evidence type="ECO:0000313" key="3">
    <source>
        <dbReference type="Proteomes" id="UP000001883"/>
    </source>
</evidence>
<dbReference type="HOGENOM" id="CLU_579873_0_0_11"/>
<dbReference type="RefSeq" id="WP_012902946.1">
    <property type="nucleotide sequence ID" value="NC_013715.1"/>
</dbReference>
<evidence type="ECO:0000256" key="1">
    <source>
        <dbReference type="SAM" id="Phobius"/>
    </source>
</evidence>
<reference evidence="2 3" key="3">
    <citation type="journal article" date="2010" name="Sequencing">
        <title>Complete Genome Sequence of Rothia mucilaginosa DY-18: A Clinical Isolate with Dense Meshwork-Like Structures from a Persistent Apical Periodontitis Lesion.</title>
        <authorList>
            <person name="Yamane K."/>
            <person name="Nambu T."/>
            <person name="Yamanaka T."/>
            <person name="Mashimo C."/>
            <person name="Sugimori C."/>
            <person name="Leung K.-P."/>
            <person name="Fukushima H."/>
        </authorList>
    </citation>
    <scope>NUCLEOTIDE SEQUENCE [LARGE SCALE GENOMIC DNA]</scope>
    <source>
        <strain evidence="2 3">DY-18</strain>
    </source>
</reference>
<feature type="transmembrane region" description="Helical" evidence="1">
    <location>
        <begin position="295"/>
        <end position="314"/>
    </location>
</feature>
<dbReference type="EMBL" id="AP011540">
    <property type="protein sequence ID" value="BAI64182.1"/>
    <property type="molecule type" value="Genomic_DNA"/>
</dbReference>